<feature type="region of interest" description="Disordered" evidence="7">
    <location>
        <begin position="291"/>
        <end position="322"/>
    </location>
</feature>
<dbReference type="EMBL" id="MABQ02000012">
    <property type="protein sequence ID" value="PCD22266.1"/>
    <property type="molecule type" value="Genomic_DNA"/>
</dbReference>
<evidence type="ECO:0000256" key="6">
    <source>
        <dbReference type="ARBA" id="ARBA00023136"/>
    </source>
</evidence>
<feature type="transmembrane region" description="Helical" evidence="8">
    <location>
        <begin position="420"/>
        <end position="444"/>
    </location>
</feature>
<feature type="transmembrane region" description="Helical" evidence="8">
    <location>
        <begin position="510"/>
        <end position="538"/>
    </location>
</feature>
<evidence type="ECO:0000256" key="3">
    <source>
        <dbReference type="ARBA" id="ARBA00022448"/>
    </source>
</evidence>
<feature type="transmembrane region" description="Helical" evidence="8">
    <location>
        <begin position="624"/>
        <end position="649"/>
    </location>
</feature>
<feature type="transmembrane region" description="Helical" evidence="8">
    <location>
        <begin position="170"/>
        <end position="189"/>
    </location>
</feature>
<evidence type="ECO:0000256" key="5">
    <source>
        <dbReference type="ARBA" id="ARBA00022989"/>
    </source>
</evidence>
<feature type="transmembrane region" description="Helical" evidence="8">
    <location>
        <begin position="598"/>
        <end position="618"/>
    </location>
</feature>
<feature type="transmembrane region" description="Helical" evidence="8">
    <location>
        <begin position="464"/>
        <end position="489"/>
    </location>
</feature>
<feature type="domain" description="10TM putative phosphate transporter extracellular tail" evidence="10">
    <location>
        <begin position="788"/>
        <end position="879"/>
    </location>
</feature>
<evidence type="ECO:0000256" key="7">
    <source>
        <dbReference type="SAM" id="MobiDB-lite"/>
    </source>
</evidence>
<feature type="compositionally biased region" description="Polar residues" evidence="7">
    <location>
        <begin position="294"/>
        <end position="308"/>
    </location>
</feature>
<protein>
    <submittedName>
        <fullName evidence="13">Uncharacterized protein</fullName>
    </submittedName>
</protein>
<organism evidence="13 14">
    <name type="scientific">Fusarium oxysporum f. sp. radicis-cucumerinum</name>
    <dbReference type="NCBI Taxonomy" id="327505"/>
    <lineage>
        <taxon>Eukaryota</taxon>
        <taxon>Fungi</taxon>
        <taxon>Dikarya</taxon>
        <taxon>Ascomycota</taxon>
        <taxon>Pezizomycotina</taxon>
        <taxon>Sordariomycetes</taxon>
        <taxon>Hypocreomycetidae</taxon>
        <taxon>Hypocreales</taxon>
        <taxon>Nectriaceae</taxon>
        <taxon>Fusarium</taxon>
        <taxon>Fusarium oxysporum species complex</taxon>
    </lineage>
</organism>
<reference evidence="13 14" key="2">
    <citation type="journal article" date="2017" name="Sci. Rep.">
        <title>A mobile pathogenicity chromosome in Fusarium oxysporum for infection of multiple cucurbit species.</title>
        <authorList>
            <person name="van Dam P."/>
            <person name="Fokkens L."/>
            <person name="Ayukawa Y."/>
            <person name="van der Gragt M."/>
            <person name="Ter Horst A."/>
            <person name="Brankovics B."/>
            <person name="Houterman P.M."/>
            <person name="Arie T."/>
            <person name="Rep M."/>
        </authorList>
    </citation>
    <scope>NUCLEOTIDE SEQUENCE [LARGE SCALE GENOMIC DNA]</scope>
    <source>
        <strain evidence="13 14">Forc016</strain>
    </source>
</reference>
<sequence>MSMDSIGMESLIKFLENILSDPNQGVASNADPMSLLGMVSTLVPVLATSIIYIILFLVLRTSNRRFYAPRTCTGTLQEYERSPELPSGFFCWIRAFWKVPDAYALRRQSLDSYLFIRFLRVCCAICFVTLCATWPVLLPLNATGGNGKTQLEVLSYSNINIEDSAKRNRLYAHCFVAWVVYSFVMYAIMREFFFYVNLRQAFLLAPQYAKRISSRTVLFTSVPKECLDEDCIRSLFKGSAKKIWIAGDTKQLDKITKERDNVAMKLERGEIEWIRLCNKERIKYGTKIDEGEKTATSTSDPESGNLVTGCSHEDKRPTHRTGPFGLIGEKVDTIQWCREKLEVLVPEAHIAQSKWRTGNYEKHPAFFVEFSTQYDAQVAFQTATHHRPLQLSPRFIGIKPNEVIWKSLSYSWWQVAIRRYVTYTAITCLVVFWALPVTIVGIIAQVDTIKSLPGLTWIQNTPQVILGAISGLLPSIALSILMSSVPVFIRTCARWSGCASTSQAELFTQKAYFIFQVLQVFLVQTLSNGFISSLVTILRNPNNVFGMLSTSIPTASNFYISFFIVQGLTIATGVLTQIFGFIMFTLSSRFSNKTPRMIYYKWTALSTLSWGSLMPIYTNMAAISIIYSVIAPFLLFWSTISMGLFYLAYRYNVLYVADTDVDTRGLIYPQALKQLLFGVYVAEMCLVGMFIVSKAAGPAVLMIMFLALTILYHVSLVKALDPLLYTLPLSQFERDPIDQTQHRKSEDLQVHNGARATSEGAGKSSIAYKDVSTATGGDHNKAHFVCDWLRSRIFIDYAAVAQLVHHDLKDPEYPEDAKAHAYYPPSATSQAPYLWVPGDDSGISNKEVADTGNITSISNKGCHLNRRNSIEWETDSPRPPDWREKIMY</sequence>
<evidence type="ECO:0000256" key="8">
    <source>
        <dbReference type="SAM" id="Phobius"/>
    </source>
</evidence>
<evidence type="ECO:0000259" key="9">
    <source>
        <dbReference type="Pfam" id="PF02714"/>
    </source>
</evidence>
<evidence type="ECO:0000256" key="4">
    <source>
        <dbReference type="ARBA" id="ARBA00022692"/>
    </source>
</evidence>
<proteinExistence type="inferred from homology"/>
<keyword evidence="6 8" id="KW-0472">Membrane</keyword>
<name>A0A2H3FV40_FUSOX</name>
<dbReference type="Pfam" id="PF14703">
    <property type="entry name" value="PHM7_cyt"/>
    <property type="match status" value="1"/>
</dbReference>
<feature type="domain" description="CSC1/OSCA1-like N-terminal transmembrane" evidence="11">
    <location>
        <begin position="38"/>
        <end position="191"/>
    </location>
</feature>
<dbReference type="Pfam" id="PF02714">
    <property type="entry name" value="RSN1_7TM"/>
    <property type="match status" value="1"/>
</dbReference>
<evidence type="ECO:0000313" key="13">
    <source>
        <dbReference type="EMBL" id="PCD22266.1"/>
    </source>
</evidence>
<dbReference type="Proteomes" id="UP000219602">
    <property type="component" value="Chromosome RC"/>
</dbReference>
<feature type="transmembrane region" description="Helical" evidence="8">
    <location>
        <begin position="35"/>
        <end position="59"/>
    </location>
</feature>
<dbReference type="InterPro" id="IPR027815">
    <property type="entry name" value="CSC1/OSCA1-like_cyt"/>
</dbReference>
<dbReference type="PANTHER" id="PTHR13018">
    <property type="entry name" value="PROBABLE MEMBRANE PROTEIN DUF221-RELATED"/>
    <property type="match status" value="1"/>
</dbReference>
<dbReference type="PANTHER" id="PTHR13018:SF26">
    <property type="entry name" value="DOMAIN PROTEIN, PUTATIVE (AFU_ORTHOLOGUE AFUA_5G10920)-RELATED"/>
    <property type="match status" value="1"/>
</dbReference>
<gene>
    <name evidence="13" type="ORF">AU210_016056</name>
</gene>
<dbReference type="AlphaFoldDB" id="A0A2H3FV40"/>
<feature type="transmembrane region" description="Helical" evidence="8">
    <location>
        <begin position="699"/>
        <end position="720"/>
    </location>
</feature>
<feature type="transmembrane region" description="Helical" evidence="8">
    <location>
        <begin position="675"/>
        <end position="693"/>
    </location>
</feature>
<accession>A0A2H3FV40</accession>
<keyword evidence="5 8" id="KW-1133">Transmembrane helix</keyword>
<dbReference type="GO" id="GO:0005886">
    <property type="term" value="C:plasma membrane"/>
    <property type="evidence" value="ECO:0007669"/>
    <property type="project" value="TreeGrafter"/>
</dbReference>
<dbReference type="InterPro" id="IPR045122">
    <property type="entry name" value="Csc1-like"/>
</dbReference>
<reference evidence="13 14" key="1">
    <citation type="journal article" date="2016" name="Environ. Microbiol.">
        <title>Effector profiles distinguish formae speciales of Fusarium oxysporum.</title>
        <authorList>
            <person name="van Dam P."/>
            <person name="Fokkens L."/>
            <person name="Schmidt S.M."/>
            <person name="Linmans J.H."/>
            <person name="Kistler H.C."/>
            <person name="Ma L.J."/>
            <person name="Rep M."/>
        </authorList>
    </citation>
    <scope>NUCLEOTIDE SEQUENCE [LARGE SCALE GENOMIC DNA]</scope>
    <source>
        <strain evidence="13 14">Forc016</strain>
    </source>
</reference>
<dbReference type="GO" id="GO:0005227">
    <property type="term" value="F:calcium-activated cation channel activity"/>
    <property type="evidence" value="ECO:0007669"/>
    <property type="project" value="InterPro"/>
</dbReference>
<evidence type="ECO:0000313" key="14">
    <source>
        <dbReference type="Proteomes" id="UP000219602"/>
    </source>
</evidence>
<comment type="caution">
    <text evidence="13">The sequence shown here is derived from an EMBL/GenBank/DDBJ whole genome shotgun (WGS) entry which is preliminary data.</text>
</comment>
<keyword evidence="4 8" id="KW-0812">Transmembrane</keyword>
<evidence type="ECO:0000259" key="11">
    <source>
        <dbReference type="Pfam" id="PF13967"/>
    </source>
</evidence>
<evidence type="ECO:0000256" key="1">
    <source>
        <dbReference type="ARBA" id="ARBA00004141"/>
    </source>
</evidence>
<feature type="transmembrane region" description="Helical" evidence="8">
    <location>
        <begin position="114"/>
        <end position="137"/>
    </location>
</feature>
<evidence type="ECO:0000259" key="12">
    <source>
        <dbReference type="Pfam" id="PF14703"/>
    </source>
</evidence>
<dbReference type="InterPro" id="IPR032880">
    <property type="entry name" value="CSC1/OSCA1-like_N"/>
</dbReference>
<comment type="similarity">
    <text evidence="2">Belongs to the CSC1 (TC 1.A.17) family.</text>
</comment>
<feature type="domain" description="CSC1/OSCA1-like cytosolic" evidence="12">
    <location>
        <begin position="214"/>
        <end position="406"/>
    </location>
</feature>
<feature type="transmembrane region" description="Helical" evidence="8">
    <location>
        <begin position="558"/>
        <end position="586"/>
    </location>
</feature>
<evidence type="ECO:0000259" key="10">
    <source>
        <dbReference type="Pfam" id="PF12621"/>
    </source>
</evidence>
<evidence type="ECO:0000256" key="2">
    <source>
        <dbReference type="ARBA" id="ARBA00007779"/>
    </source>
</evidence>
<dbReference type="InterPro" id="IPR022257">
    <property type="entry name" value="PHM7_ext"/>
</dbReference>
<comment type="subcellular location">
    <subcellularLocation>
        <location evidence="1">Membrane</location>
        <topology evidence="1">Multi-pass membrane protein</topology>
    </subcellularLocation>
</comment>
<keyword evidence="3" id="KW-0813">Transport</keyword>
<dbReference type="Pfam" id="PF12621">
    <property type="entry name" value="PHM7_ext"/>
    <property type="match status" value="1"/>
</dbReference>
<dbReference type="Pfam" id="PF13967">
    <property type="entry name" value="RSN1_TM"/>
    <property type="match status" value="1"/>
</dbReference>
<feature type="domain" description="CSC1/OSCA1-like 7TM region" evidence="9">
    <location>
        <begin position="418"/>
        <end position="690"/>
    </location>
</feature>
<dbReference type="InterPro" id="IPR003864">
    <property type="entry name" value="CSC1/OSCA1-like_7TM"/>
</dbReference>